<accession>A0A9P9DEG5</accession>
<dbReference type="AlphaFoldDB" id="A0A9P9DEG5"/>
<evidence type="ECO:0008006" key="5">
    <source>
        <dbReference type="Google" id="ProtNLM"/>
    </source>
</evidence>
<feature type="compositionally biased region" description="Basic and acidic residues" evidence="1">
    <location>
        <begin position="306"/>
        <end position="317"/>
    </location>
</feature>
<evidence type="ECO:0000256" key="2">
    <source>
        <dbReference type="SAM" id="Phobius"/>
    </source>
</evidence>
<dbReference type="PANTHER" id="PTHR38166:SF1">
    <property type="entry name" value="C2H2-TYPE DOMAIN-CONTAINING PROTEIN"/>
    <property type="match status" value="1"/>
</dbReference>
<feature type="compositionally biased region" description="Low complexity" evidence="1">
    <location>
        <begin position="531"/>
        <end position="540"/>
    </location>
</feature>
<keyword evidence="2" id="KW-1133">Transmembrane helix</keyword>
<dbReference type="Proteomes" id="UP000700596">
    <property type="component" value="Unassembled WGS sequence"/>
</dbReference>
<comment type="caution">
    <text evidence="3">The sequence shown here is derived from an EMBL/GenBank/DDBJ whole genome shotgun (WGS) entry which is preliminary data.</text>
</comment>
<dbReference type="PANTHER" id="PTHR38166">
    <property type="entry name" value="C2H2-TYPE DOMAIN-CONTAINING PROTEIN-RELATED"/>
    <property type="match status" value="1"/>
</dbReference>
<sequence length="660" mass="73640">MEAVSTMTSSLLFTSREHGRDRLAQASLPHLRTQDAKEIARRDSINSSSRDSGYNSDLEFSLSPLDIGPQDIVSCSFPLPSELRSVPIIESTILEDEDSEGLETQPKANSAILLRRLGKSIGKKDNATFLVQQARITSNPSPTVQNDIPQLDWTSAPFKHNPTHQSTKLSLHDNLLSPSGHIPRRANVGKWIDESFPFHDRPKERVSSIVSLSSSGSGGDYSITDDSEDELANMESPILSKATIKTIDLIMRKIEINLRYAAYLQHAGGAQSSGRRQGSGSGATSSRRGSTQGLGGNQGGKRKGRNGADDGSLHPDDGDQDEDGPSKRRRVSIATTDESEASGPRFACPFFKHDPMKYRNRRTCPGPGWPSVHRMKEHLYRSHAQPIYCPRCYTMFDADADLTMHLRSDTDPCHMSNAQAIEGIDRNMEATLRRRTTALRPEEDKWRDVYLILFPETEETDIPSPYYDSSSPTEESRRFRRELLQRIHRELVSTAEHDTSGTVEQNLLRRVAGIIQRCETDILNDFFAGAPQNIPQQQSHPHPHPYSHPPNPHPSFPNQPPLFPNTPLSQSIPEPPLSPTTLPHHPSAPTMNAYAPHPQPQHAAIEEYWHESIDGMPLPSSGIIDWSTVFPFGWWVRFLVSWVWVVLGLFSWLGGNVGAY</sequence>
<dbReference type="EMBL" id="JAGMWT010000013">
    <property type="protein sequence ID" value="KAH7117684.1"/>
    <property type="molecule type" value="Genomic_DNA"/>
</dbReference>
<keyword evidence="2" id="KW-0812">Transmembrane</keyword>
<evidence type="ECO:0000256" key="1">
    <source>
        <dbReference type="SAM" id="MobiDB-lite"/>
    </source>
</evidence>
<dbReference type="OrthoDB" id="4161727at2759"/>
<feature type="compositionally biased region" description="Low complexity" evidence="1">
    <location>
        <begin position="45"/>
        <end position="55"/>
    </location>
</feature>
<evidence type="ECO:0000313" key="4">
    <source>
        <dbReference type="Proteomes" id="UP000700596"/>
    </source>
</evidence>
<feature type="compositionally biased region" description="Basic and acidic residues" evidence="1">
    <location>
        <begin position="32"/>
        <end position="44"/>
    </location>
</feature>
<feature type="region of interest" description="Disordered" evidence="1">
    <location>
        <begin position="268"/>
        <end position="346"/>
    </location>
</feature>
<organism evidence="3 4">
    <name type="scientific">Dendryphion nanum</name>
    <dbReference type="NCBI Taxonomy" id="256645"/>
    <lineage>
        <taxon>Eukaryota</taxon>
        <taxon>Fungi</taxon>
        <taxon>Dikarya</taxon>
        <taxon>Ascomycota</taxon>
        <taxon>Pezizomycotina</taxon>
        <taxon>Dothideomycetes</taxon>
        <taxon>Pleosporomycetidae</taxon>
        <taxon>Pleosporales</taxon>
        <taxon>Torulaceae</taxon>
        <taxon>Dendryphion</taxon>
    </lineage>
</organism>
<keyword evidence="2" id="KW-0472">Membrane</keyword>
<feature type="transmembrane region" description="Helical" evidence="2">
    <location>
        <begin position="634"/>
        <end position="654"/>
    </location>
</feature>
<protein>
    <recommendedName>
        <fullName evidence="5">C2H2-type domain-containing protein</fullName>
    </recommendedName>
</protein>
<evidence type="ECO:0000313" key="3">
    <source>
        <dbReference type="EMBL" id="KAH7117684.1"/>
    </source>
</evidence>
<keyword evidence="4" id="KW-1185">Reference proteome</keyword>
<reference evidence="3" key="1">
    <citation type="journal article" date="2021" name="Nat. Commun.">
        <title>Genetic determinants of endophytism in the Arabidopsis root mycobiome.</title>
        <authorList>
            <person name="Mesny F."/>
            <person name="Miyauchi S."/>
            <person name="Thiergart T."/>
            <person name="Pickel B."/>
            <person name="Atanasova L."/>
            <person name="Karlsson M."/>
            <person name="Huettel B."/>
            <person name="Barry K.W."/>
            <person name="Haridas S."/>
            <person name="Chen C."/>
            <person name="Bauer D."/>
            <person name="Andreopoulos W."/>
            <person name="Pangilinan J."/>
            <person name="LaButti K."/>
            <person name="Riley R."/>
            <person name="Lipzen A."/>
            <person name="Clum A."/>
            <person name="Drula E."/>
            <person name="Henrissat B."/>
            <person name="Kohler A."/>
            <person name="Grigoriev I.V."/>
            <person name="Martin F.M."/>
            <person name="Hacquard S."/>
        </authorList>
    </citation>
    <scope>NUCLEOTIDE SEQUENCE</scope>
    <source>
        <strain evidence="3">MPI-CAGE-CH-0243</strain>
    </source>
</reference>
<feature type="compositionally biased region" description="Pro residues" evidence="1">
    <location>
        <begin position="544"/>
        <end position="564"/>
    </location>
</feature>
<name>A0A9P9DEG5_9PLEO</name>
<proteinExistence type="predicted"/>
<feature type="region of interest" description="Disordered" evidence="1">
    <location>
        <begin position="531"/>
        <end position="591"/>
    </location>
</feature>
<feature type="compositionally biased region" description="Low complexity" evidence="1">
    <location>
        <begin position="268"/>
        <end position="291"/>
    </location>
</feature>
<feature type="region of interest" description="Disordered" evidence="1">
    <location>
        <begin position="23"/>
        <end position="55"/>
    </location>
</feature>
<gene>
    <name evidence="3" type="ORF">B0J11DRAFT_89705</name>
</gene>